<protein>
    <submittedName>
        <fullName evidence="5">PGF-pre-PGF domain-containing protein</fullName>
    </submittedName>
</protein>
<name>A0AA97I469_9EURY</name>
<dbReference type="NCBIfam" id="TIGR04213">
    <property type="entry name" value="PGF_pre_PGF"/>
    <property type="match status" value="1"/>
</dbReference>
<sequence length="982" mass="102759">MASFFGLYLGYCMLKKFWLLFLIISAVAASAPASALVLNLPDISEMPSLFDFGDENKPVSSSSFIYDEDTGRWSTYCSADGLLLSTDGSGKFLFESEMGYFSFTLKEIGRYEKLFSPGPGRLAVSGNEIRSFNNGFSEWYINSDEGIEHGMDVLHSPPGTGELVAGFDIAGDFIPSLSADGQSICFSDKNGPVFSYGGICATDAEGRVLNSWFGFSGDAIYWEIDDAGAVYPVAIDPIFGKVEKLQSSDYIAAGDKFGYSVSISGDYSIVGAYGNDAAGSGAGAAYIFQKDSGGADNWGLVQRLNSKEYIAVGDNFGISVSLNGDYAIVGAYDNDTAGSGAGAAYIFQKDSGGADNWGLVQRLNSTEYIAAGDEFGHSVSVSGDYAIVGAHLNKTAGGGNVAGAAYIFQKDSGGADNWGLVKRLNSTEYIAAGDEFGHSVSVSGDYAIVGAKLNKTAGGGNVAGAAYIFQKDSGGADNWGLVKRLNSTEYIAAGDYFGYSVSISGDYAIVGAYDNDTAGSGAGAVYIFQKDSGGADNWGLIQRFNSTEYIAAGDYFGASVSISGDSAIVGALGNDAAGSYAGAAYIFQKDSGGADNWGLVKKFQSTEYIAYWDEFGNSVSISGDSAIVGAPGNDTVGGAGSDSGAAYIFGTSQLPSFTSVYTLTAIRITGTDFAPGVQVKIVNDAGAEIAATGETLTGTTQIDCTLDLNGAAAGLWDIVITNADGGMVTFADAYRVGAFPAPAASTSGGGGSNTDTGVGSSNNLKAGDTASFGFEGKGAVNELSVKVNEDTPNLMVTVKKQSYLPSSIANAPDTDVYEYEEVKTYHAGESDVSGGVFEFKVTKSWLSDKGYTLGDVVMLHYKDGVWAALPTVFVKEQGGYYYYSAETPSFSWFAIGIEEGATVIPEAEAEKTQAPAATEILTPVATTLSVQTEAPVPVAENQSSLLMPVILGIVVILLIIIGARLWQRRQKSKYPEWWDKKL</sequence>
<keyword evidence="4" id="KW-1133">Transmembrane helix</keyword>
<keyword evidence="4" id="KW-0812">Transmembrane</keyword>
<dbReference type="Pfam" id="PF14312">
    <property type="entry name" value="FG-GAP_2"/>
    <property type="match status" value="7"/>
</dbReference>
<evidence type="ECO:0000256" key="4">
    <source>
        <dbReference type="SAM" id="Phobius"/>
    </source>
</evidence>
<organism evidence="5 6">
    <name type="scientific">Methanochimaera problematica</name>
    <dbReference type="NCBI Taxonomy" id="2609417"/>
    <lineage>
        <taxon>Archaea</taxon>
        <taxon>Methanobacteriati</taxon>
        <taxon>Methanobacteriota</taxon>
        <taxon>Stenosarchaea group</taxon>
        <taxon>Methanomicrobia</taxon>
        <taxon>Methanomicrobiales</taxon>
        <taxon>Methanomicrobiaceae</taxon>
        <taxon>Methanochimaera</taxon>
    </lineage>
</organism>
<dbReference type="Gene3D" id="2.130.10.130">
    <property type="entry name" value="Integrin alpha, N-terminal"/>
    <property type="match status" value="2"/>
</dbReference>
<proteinExistence type="predicted"/>
<dbReference type="PANTHER" id="PTHR36220">
    <property type="entry name" value="UNNAMED PRODUCT"/>
    <property type="match status" value="1"/>
</dbReference>
<accession>A0AA97I469</accession>
<dbReference type="InterPro" id="IPR026453">
    <property type="entry name" value="PGF_pre_PGF"/>
</dbReference>
<dbReference type="InterPro" id="IPR013783">
    <property type="entry name" value="Ig-like_fold"/>
</dbReference>
<keyword evidence="2" id="KW-0677">Repeat</keyword>
<dbReference type="EMBL" id="CP043875">
    <property type="protein sequence ID" value="WOF16021.1"/>
    <property type="molecule type" value="Genomic_DNA"/>
</dbReference>
<feature type="transmembrane region" description="Helical" evidence="4">
    <location>
        <begin position="945"/>
        <end position="966"/>
    </location>
</feature>
<evidence type="ECO:0000256" key="3">
    <source>
        <dbReference type="ARBA" id="ARBA00023180"/>
    </source>
</evidence>
<keyword evidence="1" id="KW-0732">Signal</keyword>
<dbReference type="SMART" id="SM00191">
    <property type="entry name" value="Int_alpha"/>
    <property type="match status" value="4"/>
</dbReference>
<keyword evidence="6" id="KW-1185">Reference proteome</keyword>
<gene>
    <name evidence="5" type="ORF">F1737_04535</name>
</gene>
<dbReference type="InterPro" id="IPR013517">
    <property type="entry name" value="FG-GAP"/>
</dbReference>
<evidence type="ECO:0000256" key="2">
    <source>
        <dbReference type="ARBA" id="ARBA00022737"/>
    </source>
</evidence>
<evidence type="ECO:0000313" key="5">
    <source>
        <dbReference type="EMBL" id="WOF16021.1"/>
    </source>
</evidence>
<evidence type="ECO:0000256" key="1">
    <source>
        <dbReference type="ARBA" id="ARBA00022729"/>
    </source>
</evidence>
<dbReference type="KEGG" id="mefw:F1737_04535"/>
<reference evidence="5 6" key="1">
    <citation type="submission" date="2019-09" db="EMBL/GenBank/DDBJ databases">
        <title>The complete genome of Methanoplanus sp. FWC-SCC4.</title>
        <authorList>
            <person name="Chen S.-C."/>
            <person name="Zhou Y.-Z."/>
            <person name="Lai M.-C."/>
        </authorList>
    </citation>
    <scope>NUCLEOTIDE SEQUENCE [LARGE SCALE GENOMIC DNA]</scope>
    <source>
        <strain evidence="5 6">FWC-SCC4</strain>
    </source>
</reference>
<dbReference type="PANTHER" id="PTHR36220:SF1">
    <property type="entry name" value="GAMMA TUBULIN COMPLEX COMPONENT C-TERMINAL DOMAIN-CONTAINING PROTEIN"/>
    <property type="match status" value="1"/>
</dbReference>
<dbReference type="Gene3D" id="2.60.40.10">
    <property type="entry name" value="Immunoglobulins"/>
    <property type="match status" value="1"/>
</dbReference>
<keyword evidence="3" id="KW-0325">Glycoprotein</keyword>
<dbReference type="InterPro" id="IPR028994">
    <property type="entry name" value="Integrin_alpha_N"/>
</dbReference>
<dbReference type="InterPro" id="IPR013519">
    <property type="entry name" value="Int_alpha_beta-p"/>
</dbReference>
<dbReference type="AlphaFoldDB" id="A0AA97I469"/>
<dbReference type="Proteomes" id="UP001301797">
    <property type="component" value="Chromosome"/>
</dbReference>
<evidence type="ECO:0000313" key="6">
    <source>
        <dbReference type="Proteomes" id="UP001301797"/>
    </source>
</evidence>
<keyword evidence="4" id="KW-0472">Membrane</keyword>